<dbReference type="SUPFAM" id="SSF111369">
    <property type="entry name" value="HlyD-like secretion proteins"/>
    <property type="match status" value="1"/>
</dbReference>
<dbReference type="RefSeq" id="WP_119909774.1">
    <property type="nucleotide sequence ID" value="NZ_QZCH01000004.1"/>
</dbReference>
<dbReference type="AlphaFoldDB" id="A0A418YHK5"/>
<sequence>MKNSAISPWLARSGRFILPLIIVAISVFVAQYLMANKPEAKKRPQAKSAKVQVEVVTLSPQPYQVKVASFGTISPRSQGALVSQVASTVNSLSDSFAVGGFFEQGDVLLTLDQRDFKAAKSIADASLVEAKLALAEEQARAAQAKRDWQRLGKGSKANELVLRKPQLAAAQAAVSSAKAKLEQAKLDLERTVIRAPYAGRVLQKHVDLGQFINSGTQLANIYAVDYVEVRLPLNSSQQAVIDLPELYRQGQAEPAQPQVTIAAQFGRDSFHWQGQIVRTEGALDTNSRQLYAIARIDDPYGVVNQDKPPLKIGQFVDAKITGKTLQNVFVLPRHAVYQSRQVIVFENGTLQRKDVSVRWADDEHFVIDSGLTAGQMLVTTPLGNVISGTQAKLATESP</sequence>
<organism evidence="5 6">
    <name type="scientific">Motilimonas pumila</name>
    <dbReference type="NCBI Taxonomy" id="2303987"/>
    <lineage>
        <taxon>Bacteria</taxon>
        <taxon>Pseudomonadati</taxon>
        <taxon>Pseudomonadota</taxon>
        <taxon>Gammaproteobacteria</taxon>
        <taxon>Alteromonadales</taxon>
        <taxon>Alteromonadales genera incertae sedis</taxon>
        <taxon>Motilimonas</taxon>
    </lineage>
</organism>
<dbReference type="InterPro" id="IPR058625">
    <property type="entry name" value="MdtA-like_BSH"/>
</dbReference>
<feature type="transmembrane region" description="Helical" evidence="3">
    <location>
        <begin position="16"/>
        <end position="35"/>
    </location>
</feature>
<evidence type="ECO:0000313" key="6">
    <source>
        <dbReference type="Proteomes" id="UP000283255"/>
    </source>
</evidence>
<name>A0A418YHK5_9GAMM</name>
<keyword evidence="2" id="KW-0175">Coiled coil</keyword>
<evidence type="ECO:0000256" key="3">
    <source>
        <dbReference type="SAM" id="Phobius"/>
    </source>
</evidence>
<proteinExistence type="inferred from homology"/>
<keyword evidence="3" id="KW-1133">Transmembrane helix</keyword>
<keyword evidence="3" id="KW-0812">Transmembrane</keyword>
<feature type="domain" description="Multidrug resistance protein MdtA-like barrel-sandwich hybrid" evidence="4">
    <location>
        <begin position="95"/>
        <end position="221"/>
    </location>
</feature>
<evidence type="ECO:0000256" key="1">
    <source>
        <dbReference type="ARBA" id="ARBA00009477"/>
    </source>
</evidence>
<reference evidence="5 6" key="2">
    <citation type="submission" date="2019-01" db="EMBL/GenBank/DDBJ databases">
        <title>Motilimonas pumilus sp. nov., isolated from the gut of sea cucumber (Apostichopus japonicus).</title>
        <authorList>
            <person name="Wang F.-Q."/>
            <person name="Ren L.-H."/>
            <person name="Lin Y.-W."/>
            <person name="Sun G.-H."/>
            <person name="Du Z.-J."/>
            <person name="Zhao J.-X."/>
            <person name="Liu X.-J."/>
            <person name="Liu L.-J."/>
        </authorList>
    </citation>
    <scope>NUCLEOTIDE SEQUENCE [LARGE SCALE GENOMIC DNA]</scope>
    <source>
        <strain evidence="5 6">PLHSC7-2</strain>
    </source>
</reference>
<dbReference type="Gene3D" id="2.40.30.170">
    <property type="match status" value="1"/>
</dbReference>
<gene>
    <name evidence="5" type="ORF">D1Z90_05625</name>
</gene>
<evidence type="ECO:0000259" key="4">
    <source>
        <dbReference type="Pfam" id="PF25917"/>
    </source>
</evidence>
<dbReference type="OrthoDB" id="5730196at2"/>
<dbReference type="EMBL" id="QZCH01000004">
    <property type="protein sequence ID" value="RJG49439.1"/>
    <property type="molecule type" value="Genomic_DNA"/>
</dbReference>
<comment type="caution">
    <text evidence="5">The sequence shown here is derived from an EMBL/GenBank/DDBJ whole genome shotgun (WGS) entry which is preliminary data.</text>
</comment>
<dbReference type="GO" id="GO:1990281">
    <property type="term" value="C:efflux pump complex"/>
    <property type="evidence" value="ECO:0007669"/>
    <property type="project" value="TreeGrafter"/>
</dbReference>
<feature type="coiled-coil region" evidence="2">
    <location>
        <begin position="125"/>
        <end position="194"/>
    </location>
</feature>
<reference evidence="5 6" key="1">
    <citation type="submission" date="2018-09" db="EMBL/GenBank/DDBJ databases">
        <authorList>
            <person name="Wang F."/>
        </authorList>
    </citation>
    <scope>NUCLEOTIDE SEQUENCE [LARGE SCALE GENOMIC DNA]</scope>
    <source>
        <strain evidence="5 6">PLHSC7-2</strain>
    </source>
</reference>
<evidence type="ECO:0000313" key="5">
    <source>
        <dbReference type="EMBL" id="RJG49439.1"/>
    </source>
</evidence>
<protein>
    <submittedName>
        <fullName evidence="5">Efflux RND transporter periplasmic adaptor subunit</fullName>
    </submittedName>
</protein>
<dbReference type="InterPro" id="IPR006143">
    <property type="entry name" value="RND_pump_MFP"/>
</dbReference>
<dbReference type="PANTHER" id="PTHR30469">
    <property type="entry name" value="MULTIDRUG RESISTANCE PROTEIN MDTA"/>
    <property type="match status" value="1"/>
</dbReference>
<dbReference type="PANTHER" id="PTHR30469:SF12">
    <property type="entry name" value="MULTIDRUG RESISTANCE PROTEIN MDTA"/>
    <property type="match status" value="1"/>
</dbReference>
<keyword evidence="6" id="KW-1185">Reference proteome</keyword>
<accession>A0A418YHK5</accession>
<dbReference type="NCBIfam" id="TIGR01730">
    <property type="entry name" value="RND_mfp"/>
    <property type="match status" value="1"/>
</dbReference>
<dbReference type="GO" id="GO:0015562">
    <property type="term" value="F:efflux transmembrane transporter activity"/>
    <property type="evidence" value="ECO:0007669"/>
    <property type="project" value="TreeGrafter"/>
</dbReference>
<evidence type="ECO:0000256" key="2">
    <source>
        <dbReference type="SAM" id="Coils"/>
    </source>
</evidence>
<keyword evidence="3" id="KW-0472">Membrane</keyword>
<dbReference type="Gene3D" id="2.40.420.20">
    <property type="match status" value="1"/>
</dbReference>
<dbReference type="Pfam" id="PF25917">
    <property type="entry name" value="BSH_RND"/>
    <property type="match status" value="1"/>
</dbReference>
<comment type="similarity">
    <text evidence="1">Belongs to the membrane fusion protein (MFP) (TC 8.A.1) family.</text>
</comment>
<dbReference type="Gene3D" id="1.10.287.470">
    <property type="entry name" value="Helix hairpin bin"/>
    <property type="match status" value="1"/>
</dbReference>
<dbReference type="Proteomes" id="UP000283255">
    <property type="component" value="Unassembled WGS sequence"/>
</dbReference>
<dbReference type="Gene3D" id="2.40.50.100">
    <property type="match status" value="1"/>
</dbReference>